<dbReference type="SUPFAM" id="SSF51735">
    <property type="entry name" value="NAD(P)-binding Rossmann-fold domains"/>
    <property type="match status" value="1"/>
</dbReference>
<dbReference type="Pfam" id="PF02558">
    <property type="entry name" value="ApbA"/>
    <property type="match status" value="1"/>
</dbReference>
<evidence type="ECO:0000313" key="3">
    <source>
        <dbReference type="Proteomes" id="UP000539052"/>
    </source>
</evidence>
<comment type="caution">
    <text evidence="2">The sequence shown here is derived from an EMBL/GenBank/DDBJ whole genome shotgun (WGS) entry which is preliminary data.</text>
</comment>
<dbReference type="InterPro" id="IPR013332">
    <property type="entry name" value="KPR_N"/>
</dbReference>
<evidence type="ECO:0000259" key="1">
    <source>
        <dbReference type="Pfam" id="PF02558"/>
    </source>
</evidence>
<reference evidence="2 3" key="1">
    <citation type="submission" date="2020-03" db="EMBL/GenBank/DDBJ databases">
        <title>Genome Sequence of industrial isolate, B5A.</title>
        <authorList>
            <person name="Sharma S."/>
            <person name="Patil P.B."/>
            <person name="Korpole S."/>
        </authorList>
    </citation>
    <scope>NUCLEOTIDE SEQUENCE [LARGE SCALE GENOMIC DNA]</scope>
    <source>
        <strain evidence="2 3">PI-S10-B5A</strain>
    </source>
</reference>
<keyword evidence="3" id="KW-1185">Reference proteome</keyword>
<dbReference type="EMBL" id="JAAOXG010000031">
    <property type="protein sequence ID" value="NNJ31111.1"/>
    <property type="molecule type" value="Genomic_DNA"/>
</dbReference>
<gene>
    <name evidence="2" type="ORF">G9470_15080</name>
</gene>
<protein>
    <submittedName>
        <fullName evidence="2">Ketopantoate reductase family protein</fullName>
    </submittedName>
</protein>
<name>A0ABX1VXI5_9FIRM</name>
<accession>A0ABX1VXI5</accession>
<dbReference type="Proteomes" id="UP000539052">
    <property type="component" value="Unassembled WGS sequence"/>
</dbReference>
<dbReference type="Gene3D" id="3.40.50.720">
    <property type="entry name" value="NAD(P)-binding Rossmann-like Domain"/>
    <property type="match status" value="1"/>
</dbReference>
<organism evidence="2 3">
    <name type="scientific">Lacrimispora defluvii</name>
    <dbReference type="NCBI Taxonomy" id="2719233"/>
    <lineage>
        <taxon>Bacteria</taxon>
        <taxon>Bacillati</taxon>
        <taxon>Bacillota</taxon>
        <taxon>Clostridia</taxon>
        <taxon>Lachnospirales</taxon>
        <taxon>Lachnospiraceae</taxon>
        <taxon>Lacrimispora</taxon>
    </lineage>
</organism>
<sequence length="321" mass="35572">MDILVLGLGVIGMTYAYALQKAGHNVEHFVRESKNGKVGSTINIKLLDGRENSKGVKKTDSYSIKLAHPDSIYDFIIVSVSMGKLEPAIQTLSENNIKGTLILMCGIWEDKETVNKIAGSYSYILGYPVAGGTITKDFLDCVLFDHIMLERQENAAISNYATLIQAFNTANIKTECPDSTLEWIWIHMAINAAVISTAAKYAGYSNSEKAAESLMSSASALSEAVLAIRETIKIVETRGVDLKKYKSELLPYKIPSKIAGLAMKKMFANNELTRKIMQLHSNVDDLIYVCKSVYDCGQQLKVKAPLFYKNYQVCLRNLQIT</sequence>
<dbReference type="RefSeq" id="WP_018307461.1">
    <property type="nucleotide sequence ID" value="NZ_JAAOXG010000031.1"/>
</dbReference>
<dbReference type="InterPro" id="IPR036291">
    <property type="entry name" value="NAD(P)-bd_dom_sf"/>
</dbReference>
<evidence type="ECO:0000313" key="2">
    <source>
        <dbReference type="EMBL" id="NNJ31111.1"/>
    </source>
</evidence>
<feature type="domain" description="Ketopantoate reductase N-terminal" evidence="1">
    <location>
        <begin position="3"/>
        <end position="104"/>
    </location>
</feature>
<proteinExistence type="predicted"/>